<keyword evidence="4 5" id="KW-0472">Membrane</keyword>
<sequence>MANNALTNLKWLLRLSGSVRNQLYFSVGLTLMHNVLTLLGTVILFLILDELIENTMSYGEVTEYVIAIIFVLAIRYTCLSISAYFAHKASFSLIRKAKVALLKSISSSQFFSLEKYRNAEIEQTD</sequence>
<evidence type="ECO:0000313" key="7">
    <source>
        <dbReference type="Proteomes" id="UP000094936"/>
    </source>
</evidence>
<feature type="transmembrane region" description="Helical" evidence="5">
    <location>
        <begin position="64"/>
        <end position="86"/>
    </location>
</feature>
<feature type="transmembrane region" description="Helical" evidence="5">
    <location>
        <begin position="23"/>
        <end position="48"/>
    </location>
</feature>
<dbReference type="RefSeq" id="WP_068900430.1">
    <property type="nucleotide sequence ID" value="NZ_JBHUIF010000004.1"/>
</dbReference>
<dbReference type="InterPro" id="IPR036640">
    <property type="entry name" value="ABC1_TM_sf"/>
</dbReference>
<dbReference type="EMBL" id="LYBM01000008">
    <property type="protein sequence ID" value="ODA34369.1"/>
    <property type="molecule type" value="Genomic_DNA"/>
</dbReference>
<dbReference type="AlphaFoldDB" id="A0A1C3EMC2"/>
<evidence type="ECO:0000256" key="4">
    <source>
        <dbReference type="ARBA" id="ARBA00023136"/>
    </source>
</evidence>
<accession>A0A1C3EMC2</accession>
<keyword evidence="3 5" id="KW-1133">Transmembrane helix</keyword>
<evidence type="ECO:0000256" key="1">
    <source>
        <dbReference type="ARBA" id="ARBA00004651"/>
    </source>
</evidence>
<evidence type="ECO:0000256" key="3">
    <source>
        <dbReference type="ARBA" id="ARBA00022989"/>
    </source>
</evidence>
<evidence type="ECO:0000256" key="5">
    <source>
        <dbReference type="SAM" id="Phobius"/>
    </source>
</evidence>
<dbReference type="Proteomes" id="UP000094936">
    <property type="component" value="Unassembled WGS sequence"/>
</dbReference>
<dbReference type="GO" id="GO:0005524">
    <property type="term" value="F:ATP binding"/>
    <property type="evidence" value="ECO:0007669"/>
    <property type="project" value="InterPro"/>
</dbReference>
<protein>
    <submittedName>
        <fullName evidence="6">Uncharacterized protein</fullName>
    </submittedName>
</protein>
<dbReference type="SUPFAM" id="SSF90123">
    <property type="entry name" value="ABC transporter transmembrane region"/>
    <property type="match status" value="1"/>
</dbReference>
<keyword evidence="7" id="KW-1185">Reference proteome</keyword>
<dbReference type="GO" id="GO:0005886">
    <property type="term" value="C:plasma membrane"/>
    <property type="evidence" value="ECO:0007669"/>
    <property type="project" value="UniProtKB-SubCell"/>
</dbReference>
<organism evidence="6 7">
    <name type="scientific">Veronia pacifica</name>
    <dbReference type="NCBI Taxonomy" id="1080227"/>
    <lineage>
        <taxon>Bacteria</taxon>
        <taxon>Pseudomonadati</taxon>
        <taxon>Pseudomonadota</taxon>
        <taxon>Gammaproteobacteria</taxon>
        <taxon>Vibrionales</taxon>
        <taxon>Vibrionaceae</taxon>
        <taxon>Veronia</taxon>
    </lineage>
</organism>
<reference evidence="6 7" key="1">
    <citation type="submission" date="2016-05" db="EMBL/GenBank/DDBJ databases">
        <title>Genomic Taxonomy of the Vibrionaceae.</title>
        <authorList>
            <person name="Gomez-Gil B."/>
            <person name="Enciso-Ibarra J."/>
        </authorList>
    </citation>
    <scope>NUCLEOTIDE SEQUENCE [LARGE SCALE GENOMIC DNA]</scope>
    <source>
        <strain evidence="6 7">CAIM 1920</strain>
    </source>
</reference>
<proteinExistence type="predicted"/>
<dbReference type="Gene3D" id="1.20.1560.10">
    <property type="entry name" value="ABC transporter type 1, transmembrane domain"/>
    <property type="match status" value="1"/>
</dbReference>
<evidence type="ECO:0000313" key="6">
    <source>
        <dbReference type="EMBL" id="ODA34369.1"/>
    </source>
</evidence>
<evidence type="ECO:0000256" key="2">
    <source>
        <dbReference type="ARBA" id="ARBA00022692"/>
    </source>
</evidence>
<gene>
    <name evidence="6" type="ORF">A8L45_06495</name>
</gene>
<comment type="caution">
    <text evidence="6">The sequence shown here is derived from an EMBL/GenBank/DDBJ whole genome shotgun (WGS) entry which is preliminary data.</text>
</comment>
<keyword evidence="2 5" id="KW-0812">Transmembrane</keyword>
<comment type="subcellular location">
    <subcellularLocation>
        <location evidence="1">Cell membrane</location>
        <topology evidence="1">Multi-pass membrane protein</topology>
    </subcellularLocation>
</comment>
<name>A0A1C3EMC2_9GAMM</name>